<evidence type="ECO:0000256" key="2">
    <source>
        <dbReference type="ARBA" id="ARBA00023180"/>
    </source>
</evidence>
<keyword evidence="1" id="KW-1015">Disulfide bond</keyword>
<dbReference type="Gene3D" id="2.60.40.420">
    <property type="entry name" value="Cupredoxins - blue copper proteins"/>
    <property type="match status" value="1"/>
</dbReference>
<feature type="domain" description="Phytocyanin" evidence="4">
    <location>
        <begin position="27"/>
        <end position="132"/>
    </location>
</feature>
<dbReference type="GeneID" id="111300303"/>
<dbReference type="PANTHER" id="PTHR33021:SF325">
    <property type="entry name" value="PHYTOCYANIN DOMAIN-CONTAINING PROTEIN"/>
    <property type="match status" value="1"/>
</dbReference>
<name>A0A6P5ZFQ0_DURZI</name>
<keyword evidence="3" id="KW-0732">Signal</keyword>
<dbReference type="Pfam" id="PF02298">
    <property type="entry name" value="Cu_bind_like"/>
    <property type="match status" value="1"/>
</dbReference>
<feature type="signal peptide" evidence="3">
    <location>
        <begin position="1"/>
        <end position="26"/>
    </location>
</feature>
<dbReference type="InterPro" id="IPR003245">
    <property type="entry name" value="Phytocyanin_dom"/>
</dbReference>
<dbReference type="PANTHER" id="PTHR33021">
    <property type="entry name" value="BLUE COPPER PROTEIN"/>
    <property type="match status" value="1"/>
</dbReference>
<dbReference type="SUPFAM" id="SSF49503">
    <property type="entry name" value="Cupredoxins"/>
    <property type="match status" value="1"/>
</dbReference>
<reference evidence="6" key="1">
    <citation type="submission" date="2025-08" db="UniProtKB">
        <authorList>
            <consortium name="RefSeq"/>
        </authorList>
    </citation>
    <scope>IDENTIFICATION</scope>
    <source>
        <tissue evidence="6">Fruit stalk</tissue>
    </source>
</reference>
<evidence type="ECO:0000313" key="6">
    <source>
        <dbReference type="RefSeq" id="XP_022751673.1"/>
    </source>
</evidence>
<dbReference type="FunFam" id="2.60.40.420:FF:000034">
    <property type="entry name" value="Cupredoxin superfamily protein"/>
    <property type="match status" value="1"/>
</dbReference>
<sequence>MNNHGVGLSLIGLLMVAMTILEGAIAADYTVGDNYGWDVPPNNSSDYYPSWANRYEFKVGDTEVFNWTGNHTAAQVTNQADFDSCNRSDAEIKLDGEAGVRVPFTTEGIHYFICTVGTHCEQGQKVAFNVTADVSSVPKPHPTVFALATLISLLWPSFC</sequence>
<gene>
    <name evidence="6" type="primary">LOC111300303</name>
</gene>
<dbReference type="OrthoDB" id="2015260at2759"/>
<dbReference type="KEGG" id="dzi:111300303"/>
<evidence type="ECO:0000256" key="3">
    <source>
        <dbReference type="SAM" id="SignalP"/>
    </source>
</evidence>
<dbReference type="GO" id="GO:0009055">
    <property type="term" value="F:electron transfer activity"/>
    <property type="evidence" value="ECO:0007669"/>
    <property type="project" value="InterPro"/>
</dbReference>
<dbReference type="GO" id="GO:0005886">
    <property type="term" value="C:plasma membrane"/>
    <property type="evidence" value="ECO:0007669"/>
    <property type="project" value="TreeGrafter"/>
</dbReference>
<keyword evidence="5" id="KW-1185">Reference proteome</keyword>
<dbReference type="Proteomes" id="UP000515121">
    <property type="component" value="Unplaced"/>
</dbReference>
<evidence type="ECO:0000313" key="5">
    <source>
        <dbReference type="Proteomes" id="UP000515121"/>
    </source>
</evidence>
<accession>A0A6P5ZFQ0</accession>
<organism evidence="5 6">
    <name type="scientific">Durio zibethinus</name>
    <name type="common">Durian</name>
    <dbReference type="NCBI Taxonomy" id="66656"/>
    <lineage>
        <taxon>Eukaryota</taxon>
        <taxon>Viridiplantae</taxon>
        <taxon>Streptophyta</taxon>
        <taxon>Embryophyta</taxon>
        <taxon>Tracheophyta</taxon>
        <taxon>Spermatophyta</taxon>
        <taxon>Magnoliopsida</taxon>
        <taxon>eudicotyledons</taxon>
        <taxon>Gunneridae</taxon>
        <taxon>Pentapetalae</taxon>
        <taxon>rosids</taxon>
        <taxon>malvids</taxon>
        <taxon>Malvales</taxon>
        <taxon>Malvaceae</taxon>
        <taxon>Helicteroideae</taxon>
        <taxon>Durio</taxon>
    </lineage>
</organism>
<protein>
    <submittedName>
        <fullName evidence="6">Cucumber peeling cupredoxin-like</fullName>
    </submittedName>
</protein>
<dbReference type="InterPro" id="IPR008972">
    <property type="entry name" value="Cupredoxin"/>
</dbReference>
<dbReference type="PROSITE" id="PS51485">
    <property type="entry name" value="PHYTOCYANIN"/>
    <property type="match status" value="1"/>
</dbReference>
<evidence type="ECO:0000256" key="1">
    <source>
        <dbReference type="ARBA" id="ARBA00023157"/>
    </source>
</evidence>
<dbReference type="InterPro" id="IPR039391">
    <property type="entry name" value="Phytocyanin-like"/>
</dbReference>
<feature type="chain" id="PRO_5028478028" evidence="3">
    <location>
        <begin position="27"/>
        <end position="159"/>
    </location>
</feature>
<proteinExistence type="predicted"/>
<evidence type="ECO:0000259" key="4">
    <source>
        <dbReference type="PROSITE" id="PS51485"/>
    </source>
</evidence>
<dbReference type="RefSeq" id="XP_022751673.1">
    <property type="nucleotide sequence ID" value="XM_022895938.1"/>
</dbReference>
<keyword evidence="2" id="KW-0325">Glycoprotein</keyword>
<dbReference type="AlphaFoldDB" id="A0A6P5ZFQ0"/>